<dbReference type="PROSITE" id="PS50082">
    <property type="entry name" value="WD_REPEATS_2"/>
    <property type="match status" value="1"/>
</dbReference>
<dbReference type="InterPro" id="IPR051179">
    <property type="entry name" value="WD_repeat_multifunction"/>
</dbReference>
<proteinExistence type="predicted"/>
<dbReference type="PANTHER" id="PTHR19857:SF8">
    <property type="entry name" value="ANGIO-ASSOCIATED MIGRATORY CELL PROTEIN"/>
    <property type="match status" value="1"/>
</dbReference>
<dbReference type="AlphaFoldDB" id="A0A5J4TKE3"/>
<keyword evidence="1 3" id="KW-0853">WD repeat</keyword>
<accession>A0A5J4TKE3</accession>
<dbReference type="Pfam" id="PF00400">
    <property type="entry name" value="WD40"/>
    <property type="match status" value="1"/>
</dbReference>
<dbReference type="InterPro" id="IPR036322">
    <property type="entry name" value="WD40_repeat_dom_sf"/>
</dbReference>
<name>A0A5J4TKE3_9EUKA</name>
<reference evidence="5 6" key="1">
    <citation type="submission" date="2019-03" db="EMBL/GenBank/DDBJ databases">
        <title>Single cell metagenomics reveals metabolic interactions within the superorganism composed of flagellate Streblomastix strix and complex community of Bacteroidetes bacteria on its surface.</title>
        <authorList>
            <person name="Treitli S.C."/>
            <person name="Kolisko M."/>
            <person name="Husnik F."/>
            <person name="Keeling P."/>
            <person name="Hampl V."/>
        </authorList>
    </citation>
    <scope>NUCLEOTIDE SEQUENCE [LARGE SCALE GENOMIC DNA]</scope>
    <source>
        <strain evidence="5">ST1C</strain>
    </source>
</reference>
<organism evidence="5 6">
    <name type="scientific">Streblomastix strix</name>
    <dbReference type="NCBI Taxonomy" id="222440"/>
    <lineage>
        <taxon>Eukaryota</taxon>
        <taxon>Metamonada</taxon>
        <taxon>Preaxostyla</taxon>
        <taxon>Oxymonadida</taxon>
        <taxon>Streblomastigidae</taxon>
        <taxon>Streblomastix</taxon>
    </lineage>
</organism>
<dbReference type="InterPro" id="IPR024977">
    <property type="entry name" value="Apc4-like_WD40_dom"/>
</dbReference>
<dbReference type="SMART" id="SM00320">
    <property type="entry name" value="WD40"/>
    <property type="match status" value="5"/>
</dbReference>
<dbReference type="OrthoDB" id="10261640at2759"/>
<evidence type="ECO:0000256" key="3">
    <source>
        <dbReference type="PROSITE-ProRule" id="PRU00221"/>
    </source>
</evidence>
<dbReference type="InterPro" id="IPR015943">
    <property type="entry name" value="WD40/YVTN_repeat-like_dom_sf"/>
</dbReference>
<comment type="caution">
    <text evidence="5">The sequence shown here is derived from an EMBL/GenBank/DDBJ whole genome shotgun (WGS) entry which is preliminary data.</text>
</comment>
<dbReference type="SUPFAM" id="SSF50978">
    <property type="entry name" value="WD40 repeat-like"/>
    <property type="match status" value="1"/>
</dbReference>
<evidence type="ECO:0000256" key="1">
    <source>
        <dbReference type="ARBA" id="ARBA00022574"/>
    </source>
</evidence>
<feature type="domain" description="Anaphase-promoting complex subunit 4-like WD40" evidence="4">
    <location>
        <begin position="3"/>
        <end position="59"/>
    </location>
</feature>
<dbReference type="Proteomes" id="UP000324800">
    <property type="component" value="Unassembled WGS sequence"/>
</dbReference>
<dbReference type="PANTHER" id="PTHR19857">
    <property type="entry name" value="MITOCHONDRIAL DIVISION PROTEIN 1-RELATED"/>
    <property type="match status" value="1"/>
</dbReference>
<feature type="non-terminal residue" evidence="5">
    <location>
        <position position="1"/>
    </location>
</feature>
<dbReference type="Gene3D" id="2.130.10.10">
    <property type="entry name" value="YVTN repeat-like/Quinoprotein amine dehydrogenase"/>
    <property type="match status" value="2"/>
</dbReference>
<dbReference type="Pfam" id="PF12894">
    <property type="entry name" value="ANAPC4_WD40"/>
    <property type="match status" value="1"/>
</dbReference>
<evidence type="ECO:0000259" key="4">
    <source>
        <dbReference type="Pfam" id="PF12894"/>
    </source>
</evidence>
<dbReference type="InterPro" id="IPR001680">
    <property type="entry name" value="WD40_rpt"/>
</dbReference>
<evidence type="ECO:0000256" key="2">
    <source>
        <dbReference type="ARBA" id="ARBA00022737"/>
    </source>
</evidence>
<dbReference type="EMBL" id="SNRW01030211">
    <property type="protein sequence ID" value="KAA6358203.1"/>
    <property type="molecule type" value="Genomic_DNA"/>
</dbReference>
<keyword evidence="2" id="KW-0677">Repeat</keyword>
<feature type="non-terminal residue" evidence="5">
    <location>
        <position position="347"/>
    </location>
</feature>
<gene>
    <name evidence="5" type="ORF">EZS28_046270</name>
</gene>
<evidence type="ECO:0000313" key="6">
    <source>
        <dbReference type="Proteomes" id="UP000324800"/>
    </source>
</evidence>
<feature type="repeat" description="WD" evidence="3">
    <location>
        <begin position="321"/>
        <end position="343"/>
    </location>
</feature>
<sequence>QDNKLGESVAHLKFSPDGTKLAVATVDGQILIFDVSPGNYKQLKQLEGPNSEIQFIEWDKRSMGLFAGDSDSLGWVFSVSSGRSKTFSGSGDVSCGCFSSNGINILMGFLDSNVIMWSISTGEQISAHNAKYKDLRESSGSGVTSITTSYLHPDVGVYGNEKGDVVLFRESNGELLHLFNSVHKEAVEKVAFCSLEMLLDEEDDKIKGNQQVDKEIDKTQATNIKQKLENRQQQAQQLYQSLPHYVASASLDGNAVILDLKTNTQRGQALIHEAGITCMQFFFWRLNSKQTLIPDSNTIIQSTLSGGSTLTNKDAPILPILVTGCTDGSVHIWNASSAERIRMINAH</sequence>
<evidence type="ECO:0000313" key="5">
    <source>
        <dbReference type="EMBL" id="KAA6358203.1"/>
    </source>
</evidence>
<protein>
    <recommendedName>
        <fullName evidence="4">Anaphase-promoting complex subunit 4-like WD40 domain-containing protein</fullName>
    </recommendedName>
</protein>